<name>A0ABT7DR03_9NEIS</name>
<dbReference type="Proteomes" id="UP001172778">
    <property type="component" value="Unassembled WGS sequence"/>
</dbReference>
<accession>A0ABT7DR03</accession>
<keyword evidence="3" id="KW-1185">Reference proteome</keyword>
<dbReference type="PANTHER" id="PTHR36437:SF2">
    <property type="entry name" value="GLYOXALASE_BLEOMYCIN RESISTANCE PROTEIN_DIOXYGENASE"/>
    <property type="match status" value="1"/>
</dbReference>
<dbReference type="PROSITE" id="PS51819">
    <property type="entry name" value="VOC"/>
    <property type="match status" value="1"/>
</dbReference>
<dbReference type="Pfam" id="PF00903">
    <property type="entry name" value="Glyoxalase"/>
    <property type="match status" value="1"/>
</dbReference>
<organism evidence="2 3">
    <name type="scientific">Parachitinimonas caeni</name>
    <dbReference type="NCBI Taxonomy" id="3031301"/>
    <lineage>
        <taxon>Bacteria</taxon>
        <taxon>Pseudomonadati</taxon>
        <taxon>Pseudomonadota</taxon>
        <taxon>Betaproteobacteria</taxon>
        <taxon>Neisseriales</taxon>
        <taxon>Chitinibacteraceae</taxon>
        <taxon>Parachitinimonas</taxon>
    </lineage>
</organism>
<proteinExistence type="predicted"/>
<dbReference type="SUPFAM" id="SSF54593">
    <property type="entry name" value="Glyoxalase/Bleomycin resistance protein/Dihydroxybiphenyl dioxygenase"/>
    <property type="match status" value="1"/>
</dbReference>
<dbReference type="InterPro" id="IPR037523">
    <property type="entry name" value="VOC_core"/>
</dbReference>
<dbReference type="PANTHER" id="PTHR36437">
    <property type="entry name" value="GLYOXALASE/BLEOMYCIN RESISTANCE PROTEIN/DIOXYGENASE"/>
    <property type="match status" value="1"/>
</dbReference>
<feature type="domain" description="VOC" evidence="1">
    <location>
        <begin position="4"/>
        <end position="128"/>
    </location>
</feature>
<evidence type="ECO:0000313" key="2">
    <source>
        <dbReference type="EMBL" id="MDK2122508.1"/>
    </source>
</evidence>
<dbReference type="Gene3D" id="3.10.180.10">
    <property type="entry name" value="2,3-Dihydroxybiphenyl 1,2-Dioxygenase, domain 1"/>
    <property type="match status" value="1"/>
</dbReference>
<evidence type="ECO:0000313" key="3">
    <source>
        <dbReference type="Proteomes" id="UP001172778"/>
    </source>
</evidence>
<dbReference type="RefSeq" id="WP_284098795.1">
    <property type="nucleotide sequence ID" value="NZ_JARRAF010000001.1"/>
</dbReference>
<protein>
    <submittedName>
        <fullName evidence="2">VOC family protein</fullName>
    </submittedName>
</protein>
<sequence>MHQSLSLVSLLVSDYDEAIAFYTGSLGFELKEDSPMGNGKRWVVVNPRGSQGCALLLAKASSPEQLAQVGNQTGGRVFLFLQTDDFWQDYQAMKEKGVQFMEAPREEVYGWVVVFADLYGNKWDLLQRKPMA</sequence>
<dbReference type="CDD" id="cd07263">
    <property type="entry name" value="VOC_like"/>
    <property type="match status" value="1"/>
</dbReference>
<dbReference type="InterPro" id="IPR004360">
    <property type="entry name" value="Glyas_Fos-R_dOase_dom"/>
</dbReference>
<reference evidence="2" key="1">
    <citation type="submission" date="2023-03" db="EMBL/GenBank/DDBJ databases">
        <title>Chitinimonas shenzhenensis gen. nov., sp. nov., a novel member of family Burkholderiaceae isolated from activated sludge collected in Shen Zhen, China.</title>
        <authorList>
            <person name="Wang X."/>
        </authorList>
    </citation>
    <scope>NUCLEOTIDE SEQUENCE</scope>
    <source>
        <strain evidence="2">DQS-5</strain>
    </source>
</reference>
<dbReference type="InterPro" id="IPR029068">
    <property type="entry name" value="Glyas_Bleomycin-R_OHBP_Dase"/>
</dbReference>
<gene>
    <name evidence="2" type="ORF">PZA18_00430</name>
</gene>
<comment type="caution">
    <text evidence="2">The sequence shown here is derived from an EMBL/GenBank/DDBJ whole genome shotgun (WGS) entry which is preliminary data.</text>
</comment>
<dbReference type="EMBL" id="JARRAF010000001">
    <property type="protein sequence ID" value="MDK2122508.1"/>
    <property type="molecule type" value="Genomic_DNA"/>
</dbReference>
<evidence type="ECO:0000259" key="1">
    <source>
        <dbReference type="PROSITE" id="PS51819"/>
    </source>
</evidence>